<dbReference type="GO" id="GO:0005524">
    <property type="term" value="F:ATP binding"/>
    <property type="evidence" value="ECO:0007669"/>
    <property type="project" value="UniProtKB-KW"/>
</dbReference>
<protein>
    <recommendedName>
        <fullName evidence="1">non-specific serine/threonine protein kinase</fullName>
        <ecNumber evidence="1">2.7.11.1</ecNumber>
    </recommendedName>
</protein>
<dbReference type="AlphaFoldDB" id="A0A4R4WW38"/>
<dbReference type="SMART" id="SM00220">
    <property type="entry name" value="S_TKc"/>
    <property type="match status" value="1"/>
</dbReference>
<dbReference type="InterPro" id="IPR008271">
    <property type="entry name" value="Ser/Thr_kinase_AS"/>
</dbReference>
<dbReference type="PANTHER" id="PTHR43289:SF6">
    <property type="entry name" value="SERINE_THREONINE-PROTEIN KINASE NEKL-3"/>
    <property type="match status" value="1"/>
</dbReference>
<dbReference type="InterPro" id="IPR000719">
    <property type="entry name" value="Prot_kinase_dom"/>
</dbReference>
<evidence type="ECO:0000256" key="3">
    <source>
        <dbReference type="ARBA" id="ARBA00022679"/>
    </source>
</evidence>
<dbReference type="Gene3D" id="1.10.510.10">
    <property type="entry name" value="Transferase(Phosphotransferase) domain 1"/>
    <property type="match status" value="1"/>
</dbReference>
<sequence length="628" mass="66263">MARLGMRVAGRYRLDRNLSRGRIGEVWLAHDLELGRDVVLKRLAAAGAAGFDRLWAEGRALARFSHPHVVTLYDRVRSKRRGAASWLVMEYVPGGSLDGRPPMPPSLAARLGAEIAGAVAALHAAGIVHCDIKPGNIVVTGDGAAKLADFGAAYRAGDVETISPNGPSSFTPAYAAPEVMQGRPVPESDVFSLGATVYALIAGEAPRRGAPPQQETHPPEGEPRGWDDTDAYVAAREAARASILLEADVGPLAGVLSAMVRPEPADRPDAAGARRLLEQVAGAHEPVPEPVDADGAEPGGPPGSRRRWRPAVAASAAAGAAALVLILAWLNVHGDHPRATAAPTPVPAPVHRADLRGADPCALLDPVSLRGFGRAELDRQYGNFDRCDVIVQPPGDDTEVDVLVDFDLDPPPEGIAPARTVGVVSVVENPEESDTCYRTLVLSGVHDSTVRVIAKRYDPGRAPLCAIADAATATAVDAFNRGPLERRSPPANSLIHQDACTLLTAKALAIVPGVDAADPDPGFGNWDCDWESTTSHMDVSLRFDQGRPPSAEDGTSTRLNGYRAFLIPEGEGDGTCLVQVVYRFYRSLPGGQGAETVRLLVKGDHPVDRLCTVATDLARAATARLPRA</sequence>
<dbReference type="PROSITE" id="PS00108">
    <property type="entry name" value="PROTEIN_KINASE_ST"/>
    <property type="match status" value="1"/>
</dbReference>
<dbReference type="PANTHER" id="PTHR43289">
    <property type="entry name" value="MITOGEN-ACTIVATED PROTEIN KINASE KINASE KINASE 20-RELATED"/>
    <property type="match status" value="1"/>
</dbReference>
<feature type="region of interest" description="Disordered" evidence="7">
    <location>
        <begin position="284"/>
        <end position="308"/>
    </location>
</feature>
<dbReference type="Proteomes" id="UP000294543">
    <property type="component" value="Unassembled WGS sequence"/>
</dbReference>
<dbReference type="Pfam" id="PF00069">
    <property type="entry name" value="Pkinase"/>
    <property type="match status" value="1"/>
</dbReference>
<evidence type="ECO:0000256" key="7">
    <source>
        <dbReference type="SAM" id="MobiDB-lite"/>
    </source>
</evidence>
<feature type="region of interest" description="Disordered" evidence="7">
    <location>
        <begin position="205"/>
        <end position="225"/>
    </location>
</feature>
<keyword evidence="4" id="KW-0547">Nucleotide-binding</keyword>
<dbReference type="CDD" id="cd14014">
    <property type="entry name" value="STKc_PknB_like"/>
    <property type="match status" value="1"/>
</dbReference>
<dbReference type="Gene3D" id="3.30.200.20">
    <property type="entry name" value="Phosphorylase Kinase, domain 1"/>
    <property type="match status" value="1"/>
</dbReference>
<proteinExistence type="predicted"/>
<evidence type="ECO:0000313" key="10">
    <source>
        <dbReference type="Proteomes" id="UP000294543"/>
    </source>
</evidence>
<evidence type="ECO:0000256" key="1">
    <source>
        <dbReference type="ARBA" id="ARBA00012513"/>
    </source>
</evidence>
<evidence type="ECO:0000256" key="5">
    <source>
        <dbReference type="ARBA" id="ARBA00022777"/>
    </source>
</evidence>
<keyword evidence="2 9" id="KW-0723">Serine/threonine-protein kinase</keyword>
<keyword evidence="6" id="KW-0067">ATP-binding</keyword>
<evidence type="ECO:0000259" key="8">
    <source>
        <dbReference type="PROSITE" id="PS50011"/>
    </source>
</evidence>
<dbReference type="OrthoDB" id="9762169at2"/>
<evidence type="ECO:0000256" key="2">
    <source>
        <dbReference type="ARBA" id="ARBA00022527"/>
    </source>
</evidence>
<evidence type="ECO:0000313" key="9">
    <source>
        <dbReference type="EMBL" id="TDD22023.1"/>
    </source>
</evidence>
<reference evidence="9 10" key="1">
    <citation type="submission" date="2019-03" db="EMBL/GenBank/DDBJ databases">
        <title>Draft genome sequences of novel Actinobacteria.</title>
        <authorList>
            <person name="Sahin N."/>
            <person name="Ay H."/>
            <person name="Saygin H."/>
        </authorList>
    </citation>
    <scope>NUCLEOTIDE SEQUENCE [LARGE SCALE GENOMIC DNA]</scope>
    <source>
        <strain evidence="9 10">KC712</strain>
    </source>
</reference>
<feature type="domain" description="Protein kinase" evidence="8">
    <location>
        <begin position="12"/>
        <end position="287"/>
    </location>
</feature>
<keyword evidence="5 9" id="KW-0418">Kinase</keyword>
<dbReference type="SUPFAM" id="SSF56112">
    <property type="entry name" value="Protein kinase-like (PK-like)"/>
    <property type="match status" value="1"/>
</dbReference>
<dbReference type="EC" id="2.7.11.1" evidence="1"/>
<dbReference type="PROSITE" id="PS50011">
    <property type="entry name" value="PROTEIN_KINASE_DOM"/>
    <property type="match status" value="1"/>
</dbReference>
<comment type="caution">
    <text evidence="9">The sequence shown here is derived from an EMBL/GenBank/DDBJ whole genome shotgun (WGS) entry which is preliminary data.</text>
</comment>
<keyword evidence="3" id="KW-0808">Transferase</keyword>
<organism evidence="9 10">
    <name type="scientific">Nonomuraea diastatica</name>
    <dbReference type="NCBI Taxonomy" id="1848329"/>
    <lineage>
        <taxon>Bacteria</taxon>
        <taxon>Bacillati</taxon>
        <taxon>Actinomycetota</taxon>
        <taxon>Actinomycetes</taxon>
        <taxon>Streptosporangiales</taxon>
        <taxon>Streptosporangiaceae</taxon>
        <taxon>Nonomuraea</taxon>
    </lineage>
</organism>
<dbReference type="GO" id="GO:0004674">
    <property type="term" value="F:protein serine/threonine kinase activity"/>
    <property type="evidence" value="ECO:0007669"/>
    <property type="project" value="UniProtKB-KW"/>
</dbReference>
<dbReference type="InterPro" id="IPR011009">
    <property type="entry name" value="Kinase-like_dom_sf"/>
</dbReference>
<gene>
    <name evidence="9" type="ORF">E1294_13170</name>
</gene>
<name>A0A4R4WW38_9ACTN</name>
<keyword evidence="10" id="KW-1185">Reference proteome</keyword>
<dbReference type="EMBL" id="SMKP01000029">
    <property type="protein sequence ID" value="TDD22023.1"/>
    <property type="molecule type" value="Genomic_DNA"/>
</dbReference>
<evidence type="ECO:0000256" key="4">
    <source>
        <dbReference type="ARBA" id="ARBA00022741"/>
    </source>
</evidence>
<evidence type="ECO:0000256" key="6">
    <source>
        <dbReference type="ARBA" id="ARBA00022840"/>
    </source>
</evidence>
<accession>A0A4R4WW38</accession>